<evidence type="ECO:0008006" key="3">
    <source>
        <dbReference type="Google" id="ProtNLM"/>
    </source>
</evidence>
<reference evidence="1 2" key="1">
    <citation type="submission" date="2021-08" db="EMBL/GenBank/DDBJ databases">
        <authorList>
            <person name="Peeters C."/>
        </authorList>
    </citation>
    <scope>NUCLEOTIDE SEQUENCE [LARGE SCALE GENOMIC DNA]</scope>
    <source>
        <strain evidence="1 2">LMG 21510</strain>
    </source>
</reference>
<dbReference type="InterPro" id="IPR021146">
    <property type="entry name" value="Phage_gp6-like_head-tail"/>
</dbReference>
<evidence type="ECO:0000313" key="1">
    <source>
        <dbReference type="EMBL" id="CAG9184265.1"/>
    </source>
</evidence>
<protein>
    <recommendedName>
        <fullName evidence="3">Phage gp6-like head-tail connector protein</fullName>
    </recommendedName>
</protein>
<name>A0ABM8XV46_9BURK</name>
<dbReference type="Gene3D" id="1.10.3230.30">
    <property type="entry name" value="Phage gp6-like head-tail connector protein"/>
    <property type="match status" value="1"/>
</dbReference>
<accession>A0ABM8XV46</accession>
<dbReference type="Proteomes" id="UP000721236">
    <property type="component" value="Unassembled WGS sequence"/>
</dbReference>
<comment type="caution">
    <text evidence="1">The sequence shown here is derived from an EMBL/GenBank/DDBJ whole genome shotgun (WGS) entry which is preliminary data.</text>
</comment>
<dbReference type="InterPro" id="IPR006450">
    <property type="entry name" value="Phage_HK97_gp6-like"/>
</dbReference>
<sequence>MIPLPQIREQLKIDDDQVSDALLQRWLGAAQRYVENRINRTLYPPGQALPADAPANALQLGDDIALAMLLLIGHWDSNRSDTTEVDIKSIPAGVTALIEPYRWFFE</sequence>
<dbReference type="NCBIfam" id="TIGR01560">
    <property type="entry name" value="put_DNA_pack"/>
    <property type="match status" value="1"/>
</dbReference>
<evidence type="ECO:0000313" key="2">
    <source>
        <dbReference type="Proteomes" id="UP000721236"/>
    </source>
</evidence>
<dbReference type="CDD" id="cd08054">
    <property type="entry name" value="gp6"/>
    <property type="match status" value="1"/>
</dbReference>
<dbReference type="Pfam" id="PF05135">
    <property type="entry name" value="Phage_connect_1"/>
    <property type="match status" value="1"/>
</dbReference>
<keyword evidence="2" id="KW-1185">Reference proteome</keyword>
<gene>
    <name evidence="1" type="ORF">LMG21510_05054</name>
</gene>
<organism evidence="1 2">
    <name type="scientific">Cupriavidus respiraculi</name>
    <dbReference type="NCBI Taxonomy" id="195930"/>
    <lineage>
        <taxon>Bacteria</taxon>
        <taxon>Pseudomonadati</taxon>
        <taxon>Pseudomonadota</taxon>
        <taxon>Betaproteobacteria</taxon>
        <taxon>Burkholderiales</taxon>
        <taxon>Burkholderiaceae</taxon>
        <taxon>Cupriavidus</taxon>
    </lineage>
</organism>
<proteinExistence type="predicted"/>
<dbReference type="EMBL" id="CAJZAH010000011">
    <property type="protein sequence ID" value="CAG9184265.1"/>
    <property type="molecule type" value="Genomic_DNA"/>
</dbReference>
<dbReference type="RefSeq" id="WP_224044593.1">
    <property type="nucleotide sequence ID" value="NZ_CAJZAH010000011.1"/>
</dbReference>